<feature type="domain" description="BRO1" evidence="4">
    <location>
        <begin position="5"/>
        <end position="398"/>
    </location>
</feature>
<evidence type="ECO:0000256" key="2">
    <source>
        <dbReference type="SAM" id="Coils"/>
    </source>
</evidence>
<organism evidence="5 6">
    <name type="scientific">Choiromyces venosus 120613-1</name>
    <dbReference type="NCBI Taxonomy" id="1336337"/>
    <lineage>
        <taxon>Eukaryota</taxon>
        <taxon>Fungi</taxon>
        <taxon>Dikarya</taxon>
        <taxon>Ascomycota</taxon>
        <taxon>Pezizomycotina</taxon>
        <taxon>Pezizomycetes</taxon>
        <taxon>Pezizales</taxon>
        <taxon>Tuberaceae</taxon>
        <taxon>Choiromyces</taxon>
    </lineage>
</organism>
<dbReference type="PANTHER" id="PTHR23030">
    <property type="entry name" value="PCD6 INTERACTING PROTEIN-RELATED"/>
    <property type="match status" value="1"/>
</dbReference>
<dbReference type="CDD" id="cd09241">
    <property type="entry name" value="BRO1_ScRim20-like"/>
    <property type="match status" value="1"/>
</dbReference>
<dbReference type="OrthoDB" id="64867at2759"/>
<dbReference type="InterPro" id="IPR038499">
    <property type="entry name" value="BRO1_sf"/>
</dbReference>
<name>A0A3N4JFW2_9PEZI</name>
<dbReference type="InterPro" id="IPR025304">
    <property type="entry name" value="ALIX_V_dom"/>
</dbReference>
<gene>
    <name evidence="5" type="ORF">L873DRAFT_1812724</name>
</gene>
<evidence type="ECO:0000259" key="4">
    <source>
        <dbReference type="PROSITE" id="PS51180"/>
    </source>
</evidence>
<dbReference type="InterPro" id="IPR004328">
    <property type="entry name" value="BRO1_dom"/>
</dbReference>
<dbReference type="Gene3D" id="1.20.120.560">
    <property type="entry name" value="alix/aip1 in complex with the ypdl late domain"/>
    <property type="match status" value="1"/>
</dbReference>
<dbReference type="Gene3D" id="1.25.40.280">
    <property type="entry name" value="alix/aip1 like domains"/>
    <property type="match status" value="1"/>
</dbReference>
<feature type="compositionally biased region" description="Low complexity" evidence="3">
    <location>
        <begin position="787"/>
        <end position="799"/>
    </location>
</feature>
<dbReference type="Pfam" id="PF03097">
    <property type="entry name" value="BRO1"/>
    <property type="match status" value="1"/>
</dbReference>
<feature type="compositionally biased region" description="Pro residues" evidence="3">
    <location>
        <begin position="805"/>
        <end position="820"/>
    </location>
</feature>
<keyword evidence="2" id="KW-0175">Coiled coil</keyword>
<accession>A0A3N4JFW2</accession>
<dbReference type="SMART" id="SM01041">
    <property type="entry name" value="BRO1"/>
    <property type="match status" value="1"/>
</dbReference>
<sequence length="840" mass="94070">MTSSNILHVPFRKSAPLQLSTAIKQYISTKYDQHPDMFTSDLAAIDKLRNDAINVQEAHVSGIMKISVYAAQLQWISGKFPIDIGADFTWYPALGYNTHRPVTQNNLQFERANILYNLGSLYSQLASSSPRTTAQGLKTACNYFCAAAGVFTYLKKEVLPELHSTPPEDMDAGTLESLEMLMLAQAQECFWLKAVVDGHKDSLVAKLAAKVSDFYDLAGEFGMKSDSISSEWMHHMSAKHHHFAAAAQYRAACDCLERSHYGEEVARLKDSLDAVNEALREARYLNKIVLGDLQGLKEKVTETLKGAEKDNDIIYFQTVPPASELPKIPRAAMVEPKIPKEISEATNLLSEDGAYGPPLFSKLVPFAVHQAASIYAERRDRLVNNVLADKLESLTNKLHELFRSLNLPGSLQALEKPLGLPPGLMSHAEEIKQQGGVATLLRSMDDIAKLKANDNAMYQEAAEMLNTEAAEDERARGKHGTDRWNREPSSQAASKLMASVQEYAGILKSADNSDGLVRVKLNECEKSLRLLGGEIHFLQHFVPNSSRASLTPKMEREVTKLRQSLNEISRLESRRRRKIEGLREKAKADDITSAILAEAARLERENPFQKLEPVHFEPLFESRLAAKYDSEKTLLKEEAEVQKDIISRTQEANASFVACRKVDSSLKEREQALQTLENAHSKYREILDNLNAGRKFYNDLAKLLARFRDECKDFVYQRRTEAGQFEVEISNAMQSVRLSQTPMLQPTVQQQQHHHRQSSPQQKPQQQQQQQQQQQRRMQPPPPPPSLSAAGQQQQQRQVASATPLPAPVPTRAAIPPPSPGLWKGDATTAIRFAGEPPKR</sequence>
<dbReference type="AlphaFoldDB" id="A0A3N4JFW2"/>
<dbReference type="PANTHER" id="PTHR23030:SF39">
    <property type="entry name" value="PROGRAMMED CELL DEATH 6-INTERACTING PROTEIN"/>
    <property type="match status" value="1"/>
</dbReference>
<dbReference type="GO" id="GO:0005768">
    <property type="term" value="C:endosome"/>
    <property type="evidence" value="ECO:0007669"/>
    <property type="project" value="TreeGrafter"/>
</dbReference>
<evidence type="ECO:0000256" key="1">
    <source>
        <dbReference type="ARBA" id="ARBA00038154"/>
    </source>
</evidence>
<protein>
    <submittedName>
        <fullName evidence="5">BRO1-domain-containing protein</fullName>
    </submittedName>
</protein>
<dbReference type="EMBL" id="ML120424">
    <property type="protein sequence ID" value="RPA95601.1"/>
    <property type="molecule type" value="Genomic_DNA"/>
</dbReference>
<dbReference type="Pfam" id="PF13949">
    <property type="entry name" value="ALIX_LYPXL_bnd"/>
    <property type="match status" value="1"/>
</dbReference>
<feature type="compositionally biased region" description="Low complexity" evidence="3">
    <location>
        <begin position="758"/>
        <end position="778"/>
    </location>
</feature>
<reference evidence="5 6" key="1">
    <citation type="journal article" date="2018" name="Nat. Ecol. Evol.">
        <title>Pezizomycetes genomes reveal the molecular basis of ectomycorrhizal truffle lifestyle.</title>
        <authorList>
            <person name="Murat C."/>
            <person name="Payen T."/>
            <person name="Noel B."/>
            <person name="Kuo A."/>
            <person name="Morin E."/>
            <person name="Chen J."/>
            <person name="Kohler A."/>
            <person name="Krizsan K."/>
            <person name="Balestrini R."/>
            <person name="Da Silva C."/>
            <person name="Montanini B."/>
            <person name="Hainaut M."/>
            <person name="Levati E."/>
            <person name="Barry K.W."/>
            <person name="Belfiori B."/>
            <person name="Cichocki N."/>
            <person name="Clum A."/>
            <person name="Dockter R.B."/>
            <person name="Fauchery L."/>
            <person name="Guy J."/>
            <person name="Iotti M."/>
            <person name="Le Tacon F."/>
            <person name="Lindquist E.A."/>
            <person name="Lipzen A."/>
            <person name="Malagnac F."/>
            <person name="Mello A."/>
            <person name="Molinier V."/>
            <person name="Miyauchi S."/>
            <person name="Poulain J."/>
            <person name="Riccioni C."/>
            <person name="Rubini A."/>
            <person name="Sitrit Y."/>
            <person name="Splivallo R."/>
            <person name="Traeger S."/>
            <person name="Wang M."/>
            <person name="Zifcakova L."/>
            <person name="Wipf D."/>
            <person name="Zambonelli A."/>
            <person name="Paolocci F."/>
            <person name="Nowrousian M."/>
            <person name="Ottonello S."/>
            <person name="Baldrian P."/>
            <person name="Spatafora J.W."/>
            <person name="Henrissat B."/>
            <person name="Nagy L.G."/>
            <person name="Aury J.M."/>
            <person name="Wincker P."/>
            <person name="Grigoriev I.V."/>
            <person name="Bonfante P."/>
            <person name="Martin F.M."/>
        </authorList>
    </citation>
    <scope>NUCLEOTIDE SEQUENCE [LARGE SCALE GENOMIC DNA]</scope>
    <source>
        <strain evidence="5 6">120613-1</strain>
    </source>
</reference>
<dbReference type="PROSITE" id="PS51180">
    <property type="entry name" value="BRO1"/>
    <property type="match status" value="1"/>
</dbReference>
<evidence type="ECO:0000313" key="5">
    <source>
        <dbReference type="EMBL" id="RPA95601.1"/>
    </source>
</evidence>
<keyword evidence="6" id="KW-1185">Reference proteome</keyword>
<dbReference type="STRING" id="1336337.A0A3N4JFW2"/>
<feature type="coiled-coil region" evidence="2">
    <location>
        <begin position="666"/>
        <end position="693"/>
    </location>
</feature>
<dbReference type="Proteomes" id="UP000276215">
    <property type="component" value="Unassembled WGS sequence"/>
</dbReference>
<evidence type="ECO:0000313" key="6">
    <source>
        <dbReference type="Proteomes" id="UP000276215"/>
    </source>
</evidence>
<evidence type="ECO:0000256" key="3">
    <source>
        <dbReference type="SAM" id="MobiDB-lite"/>
    </source>
</evidence>
<dbReference type="Gene3D" id="1.20.140.50">
    <property type="entry name" value="alix/aip1 like domains"/>
    <property type="match status" value="1"/>
</dbReference>
<comment type="similarity">
    <text evidence="1">Belongs to the palA/RIM20 family.</text>
</comment>
<proteinExistence type="inferred from homology"/>
<feature type="region of interest" description="Disordered" evidence="3">
    <location>
        <begin position="744"/>
        <end position="840"/>
    </location>
</feature>